<dbReference type="Proteomes" id="UP000236413">
    <property type="component" value="Unassembled WGS sequence"/>
</dbReference>
<name>A0A316WGD5_9FLAO</name>
<evidence type="ECO:0000313" key="1">
    <source>
        <dbReference type="EMBL" id="PWN58088.1"/>
    </source>
</evidence>
<protein>
    <submittedName>
        <fullName evidence="1">Uncharacterized protein</fullName>
    </submittedName>
</protein>
<gene>
    <name evidence="1" type="ORF">C1634_024235</name>
</gene>
<dbReference type="AlphaFoldDB" id="A0A316WGD5"/>
<evidence type="ECO:0000313" key="2">
    <source>
        <dbReference type="Proteomes" id="UP000236413"/>
    </source>
</evidence>
<sequence length="68" mass="7279">MILAGKTAPSTKGVLLGTGTKAEFAKYSDRSASFILWLNLVLKLTSPFLQEPATVLEEISISDLPLGE</sequence>
<reference evidence="1 2" key="1">
    <citation type="submission" date="2018-04" db="EMBL/GenBank/DDBJ databases">
        <title>Chryseobacterium oncorhynchi 701B-08T from rainbow trout, and Chryseobacterium viscerum 687B-08T from diseased fish.</title>
        <authorList>
            <person name="Jeong J.-J."/>
            <person name="Lee Y.J."/>
            <person name="Pathiraja D."/>
            <person name="Park B."/>
            <person name="Choi I.-G."/>
            <person name="Kim K.D."/>
        </authorList>
    </citation>
    <scope>NUCLEOTIDE SEQUENCE [LARGE SCALE GENOMIC DNA]</scope>
    <source>
        <strain evidence="1 2">687B-08</strain>
    </source>
</reference>
<comment type="caution">
    <text evidence="1">The sequence shown here is derived from an EMBL/GenBank/DDBJ whole genome shotgun (WGS) entry which is preliminary data.</text>
</comment>
<accession>A0A316WGD5</accession>
<dbReference type="EMBL" id="PPEG02000013">
    <property type="protein sequence ID" value="PWN58088.1"/>
    <property type="molecule type" value="Genomic_DNA"/>
</dbReference>
<proteinExistence type="predicted"/>
<organism evidence="1 2">
    <name type="scientific">Chryseobacterium viscerum</name>
    <dbReference type="NCBI Taxonomy" id="1037377"/>
    <lineage>
        <taxon>Bacteria</taxon>
        <taxon>Pseudomonadati</taxon>
        <taxon>Bacteroidota</taxon>
        <taxon>Flavobacteriia</taxon>
        <taxon>Flavobacteriales</taxon>
        <taxon>Weeksellaceae</taxon>
        <taxon>Chryseobacterium group</taxon>
        <taxon>Chryseobacterium</taxon>
    </lineage>
</organism>